<evidence type="ECO:0000313" key="7">
    <source>
        <dbReference type="Proteomes" id="UP000051086"/>
    </source>
</evidence>
<feature type="chain" id="PRO_5009792645" evidence="3">
    <location>
        <begin position="29"/>
        <end position="389"/>
    </location>
</feature>
<reference evidence="6 8" key="1">
    <citation type="submission" date="2015-09" db="EMBL/GenBank/DDBJ databases">
        <authorList>
            <consortium name="Swine Surveillance"/>
        </authorList>
    </citation>
    <scope>NUCLEOTIDE SEQUENCE [LARGE SCALE GENOMIC DNA]</scope>
    <source>
        <strain evidence="6 8">5120</strain>
    </source>
</reference>
<sequence length="389" mass="41260">MTIQRSVKAVLLTSGIVLLCATGAAAIAQETPSEAEIDPDLADNGPIGRLSARLAYNSDTGGVAALGFSTNRLMGQDQTLEFNLRAEEDGTSASFRYNNDALFGSSPQFGLNVLHAQKDAGDIYDFNSRVTRLEPRLTWRLSPQSRFTAYGILADTEISNVPATTSALIRADEGRVKTTGIGGKYEHQFRPEPGSSLKRARVRFGLEYATSDADNDHIKLTTSAQSIHVLAQGRVVLRSQLRLGTLQSQSGTSSIGDRYMLGQASIRGFEFGGFGPRDLAVDGDPALGGNSYGVAKIDVQFPGAFGEAGSRVTPGLFVDVGSLWNLDDVAGGIAGADPVDDSARMRASIGVSLSIKTGIGPLKIHAAHPIASESYDRTQTFGLELNATF</sequence>
<dbReference type="GO" id="GO:0019867">
    <property type="term" value="C:outer membrane"/>
    <property type="evidence" value="ECO:0007669"/>
    <property type="project" value="InterPro"/>
</dbReference>
<protein>
    <submittedName>
        <fullName evidence="6">Outer membrane protein Omp85</fullName>
    </submittedName>
</protein>
<dbReference type="Gene3D" id="2.40.160.50">
    <property type="entry name" value="membrane protein fhac: a member of the omp85/tpsb transporter family"/>
    <property type="match status" value="1"/>
</dbReference>
<gene>
    <name evidence="6" type="primary">bamA_1</name>
    <name evidence="5" type="ORF">TL5118_01934</name>
    <name evidence="6" type="ORF">TL5120_01326</name>
</gene>
<dbReference type="Proteomes" id="UP000051086">
    <property type="component" value="Unassembled WGS sequence"/>
</dbReference>
<dbReference type="EMBL" id="CYSB01000027">
    <property type="protein sequence ID" value="CUH66858.1"/>
    <property type="molecule type" value="Genomic_DNA"/>
</dbReference>
<keyword evidence="2" id="KW-0472">Membrane</keyword>
<dbReference type="InterPro" id="IPR000184">
    <property type="entry name" value="Bac_surfAg_D15"/>
</dbReference>
<evidence type="ECO:0000313" key="8">
    <source>
        <dbReference type="Proteomes" id="UP000051887"/>
    </source>
</evidence>
<evidence type="ECO:0000256" key="1">
    <source>
        <dbReference type="ARBA" id="ARBA00004370"/>
    </source>
</evidence>
<evidence type="ECO:0000313" key="5">
    <source>
        <dbReference type="EMBL" id="CUH66858.1"/>
    </source>
</evidence>
<name>A0A0P1GCC4_9RHOB</name>
<evidence type="ECO:0000256" key="3">
    <source>
        <dbReference type="SAM" id="SignalP"/>
    </source>
</evidence>
<keyword evidence="3" id="KW-0732">Signal</keyword>
<dbReference type="Proteomes" id="UP000051887">
    <property type="component" value="Unassembled WGS sequence"/>
</dbReference>
<reference evidence="5 7" key="2">
    <citation type="submission" date="2015-09" db="EMBL/GenBank/DDBJ databases">
        <authorList>
            <person name="Rodrigo-Torres L."/>
            <person name="Arahal D.R."/>
        </authorList>
    </citation>
    <scope>NUCLEOTIDE SEQUENCE [LARGE SCALE GENOMIC DNA]</scope>
    <source>
        <strain evidence="5 7">CECT 5118</strain>
    </source>
</reference>
<dbReference type="SUPFAM" id="SSF56935">
    <property type="entry name" value="Porins"/>
    <property type="match status" value="1"/>
</dbReference>
<proteinExistence type="predicted"/>
<keyword evidence="7" id="KW-1185">Reference proteome</keyword>
<dbReference type="RefSeq" id="WP_165590040.1">
    <property type="nucleotide sequence ID" value="NZ_CYSB01000027.1"/>
</dbReference>
<accession>A0A0P1GCC4</accession>
<dbReference type="Pfam" id="PF01103">
    <property type="entry name" value="Omp85"/>
    <property type="match status" value="1"/>
</dbReference>
<feature type="signal peptide" evidence="3">
    <location>
        <begin position="1"/>
        <end position="28"/>
    </location>
</feature>
<evidence type="ECO:0000256" key="2">
    <source>
        <dbReference type="ARBA" id="ARBA00023136"/>
    </source>
</evidence>
<feature type="domain" description="Bacterial surface antigen (D15)" evidence="4">
    <location>
        <begin position="73"/>
        <end position="389"/>
    </location>
</feature>
<dbReference type="AlphaFoldDB" id="A0A0P1GCC4"/>
<comment type="subcellular location">
    <subcellularLocation>
        <location evidence="1">Membrane</location>
    </subcellularLocation>
</comment>
<dbReference type="EMBL" id="CYSC01000021">
    <property type="protein sequence ID" value="CUH71537.1"/>
    <property type="molecule type" value="Genomic_DNA"/>
</dbReference>
<evidence type="ECO:0000313" key="6">
    <source>
        <dbReference type="EMBL" id="CUH71537.1"/>
    </source>
</evidence>
<organism evidence="6 8">
    <name type="scientific">Thalassovita autumnalis</name>
    <dbReference type="NCBI Taxonomy" id="2072972"/>
    <lineage>
        <taxon>Bacteria</taxon>
        <taxon>Pseudomonadati</taxon>
        <taxon>Pseudomonadota</taxon>
        <taxon>Alphaproteobacteria</taxon>
        <taxon>Rhodobacterales</taxon>
        <taxon>Roseobacteraceae</taxon>
        <taxon>Thalassovita</taxon>
    </lineage>
</organism>
<evidence type="ECO:0000259" key="4">
    <source>
        <dbReference type="Pfam" id="PF01103"/>
    </source>
</evidence>